<dbReference type="GO" id="GO:0009277">
    <property type="term" value="C:fungal-type cell wall"/>
    <property type="evidence" value="ECO:0007669"/>
    <property type="project" value="TreeGrafter"/>
</dbReference>
<gene>
    <name evidence="3" type="ORF">B0A48_10431</name>
</gene>
<sequence>MSDYTFDPWSAFPSADGQPVPNNNPFGVWPTSAPDLAQPALTAASSGTQSEIDEVPMMEDFEPGMPSIQEDDGTFDFDGLPTNSPSMNRRSLPANFFGNADLDLPDLSNEWQESVGPANSTAETSKAVDGIMALEGAWQIPAFADNTIVTPDSGDDAFTTYTSGRETARSVGSVNTPNDDLMRSLFPEMDFTSTVNTQSVTIAEATKSSAFLSQLSSADAPNSFDAFPDADDFTSQPWTDGSINRGLAWPNDNKDPVFPFTKPGSKISWLYNWSPNPTSGNDTLNFIPMQWNHVNAPELASRIAAAKATAILAFNEPELHDQANMTVEVAAKTWLEHIEPLRKQGIRCGSPGISSAPQGVTWLASFLAAIRAQGGDIDFYCFHWYGETQGQFYDYIWSTYHQLGPNKPVWITEFACTNWNVERPLERQHVESFARDCWKYLDGLEWVERYAWFGAMRDCGTVGKYASLLDDQGGLTELGKAYRDG</sequence>
<evidence type="ECO:0000313" key="3">
    <source>
        <dbReference type="EMBL" id="OQO03791.1"/>
    </source>
</evidence>
<dbReference type="SUPFAM" id="SSF51445">
    <property type="entry name" value="(Trans)glycosidases"/>
    <property type="match status" value="1"/>
</dbReference>
<dbReference type="STRING" id="1507870.A0A1V8SXM9"/>
<protein>
    <recommendedName>
        <fullName evidence="2">Asl1-like glycosyl hydrolase catalytic domain-containing protein</fullName>
    </recommendedName>
</protein>
<accession>A0A1V8SXM9</accession>
<dbReference type="InParanoid" id="A0A1V8SXM9"/>
<dbReference type="Gene3D" id="3.20.20.80">
    <property type="entry name" value="Glycosidases"/>
    <property type="match status" value="1"/>
</dbReference>
<dbReference type="Proteomes" id="UP000192596">
    <property type="component" value="Unassembled WGS sequence"/>
</dbReference>
<dbReference type="InterPro" id="IPR024655">
    <property type="entry name" value="Asl1_glyco_hydro_catalytic"/>
</dbReference>
<evidence type="ECO:0000256" key="1">
    <source>
        <dbReference type="SAM" id="MobiDB-lite"/>
    </source>
</evidence>
<dbReference type="AlphaFoldDB" id="A0A1V8SXM9"/>
<dbReference type="Pfam" id="PF11790">
    <property type="entry name" value="Glyco_hydro_cc"/>
    <property type="match status" value="1"/>
</dbReference>
<reference evidence="4" key="1">
    <citation type="submission" date="2017-03" db="EMBL/GenBank/DDBJ databases">
        <title>Genomes of endolithic fungi from Antarctica.</title>
        <authorList>
            <person name="Coleine C."/>
            <person name="Masonjones S."/>
            <person name="Stajich J.E."/>
        </authorList>
    </citation>
    <scope>NUCLEOTIDE SEQUENCE [LARGE SCALE GENOMIC DNA]</scope>
    <source>
        <strain evidence="4">CCFEE 5527</strain>
    </source>
</reference>
<keyword evidence="4" id="KW-1185">Reference proteome</keyword>
<feature type="region of interest" description="Disordered" evidence="1">
    <location>
        <begin position="1"/>
        <end position="20"/>
    </location>
</feature>
<organism evidence="3 4">
    <name type="scientific">Cryoendolithus antarcticus</name>
    <dbReference type="NCBI Taxonomy" id="1507870"/>
    <lineage>
        <taxon>Eukaryota</taxon>
        <taxon>Fungi</taxon>
        <taxon>Dikarya</taxon>
        <taxon>Ascomycota</taxon>
        <taxon>Pezizomycotina</taxon>
        <taxon>Dothideomycetes</taxon>
        <taxon>Dothideomycetidae</taxon>
        <taxon>Cladosporiales</taxon>
        <taxon>Cladosporiaceae</taxon>
        <taxon>Cryoendolithus</taxon>
    </lineage>
</organism>
<dbReference type="EMBL" id="NAJO01000023">
    <property type="protein sequence ID" value="OQO03791.1"/>
    <property type="molecule type" value="Genomic_DNA"/>
</dbReference>
<comment type="caution">
    <text evidence="3">The sequence shown here is derived from an EMBL/GenBank/DDBJ whole genome shotgun (WGS) entry which is preliminary data.</text>
</comment>
<dbReference type="PANTHER" id="PTHR34154">
    <property type="entry name" value="ALKALI-SENSITIVE LINKAGE PROTEIN 1"/>
    <property type="match status" value="1"/>
</dbReference>
<name>A0A1V8SXM9_9PEZI</name>
<dbReference type="InterPro" id="IPR017853">
    <property type="entry name" value="GH"/>
</dbReference>
<feature type="domain" description="Asl1-like glycosyl hydrolase catalytic" evidence="2">
    <location>
        <begin position="246"/>
        <end position="482"/>
    </location>
</feature>
<dbReference type="GO" id="GO:0071966">
    <property type="term" value="P:fungal-type cell wall polysaccharide metabolic process"/>
    <property type="evidence" value="ECO:0007669"/>
    <property type="project" value="TreeGrafter"/>
</dbReference>
<dbReference type="InterPro" id="IPR053183">
    <property type="entry name" value="ASL1"/>
</dbReference>
<evidence type="ECO:0000259" key="2">
    <source>
        <dbReference type="Pfam" id="PF11790"/>
    </source>
</evidence>
<dbReference type="OrthoDB" id="43654at2759"/>
<dbReference type="PANTHER" id="PTHR34154:SF3">
    <property type="entry name" value="ALKALI-SENSITIVE LINKAGE PROTEIN 1"/>
    <property type="match status" value="1"/>
</dbReference>
<evidence type="ECO:0000313" key="4">
    <source>
        <dbReference type="Proteomes" id="UP000192596"/>
    </source>
</evidence>
<proteinExistence type="predicted"/>